<dbReference type="AlphaFoldDB" id="A0A3D8QHQ4"/>
<protein>
    <submittedName>
        <fullName evidence="2">Uncharacterized protein</fullName>
    </submittedName>
</protein>
<dbReference type="OrthoDB" id="10383800at2759"/>
<proteinExistence type="predicted"/>
<evidence type="ECO:0000313" key="3">
    <source>
        <dbReference type="Proteomes" id="UP000256328"/>
    </source>
</evidence>
<dbReference type="EMBL" id="PDLN01000018">
    <property type="protein sequence ID" value="RDW61335.1"/>
    <property type="molecule type" value="Genomic_DNA"/>
</dbReference>
<evidence type="ECO:0000313" key="2">
    <source>
        <dbReference type="EMBL" id="RDW61335.1"/>
    </source>
</evidence>
<feature type="compositionally biased region" description="Polar residues" evidence="1">
    <location>
        <begin position="256"/>
        <end position="265"/>
    </location>
</feature>
<feature type="region of interest" description="Disordered" evidence="1">
    <location>
        <begin position="163"/>
        <end position="182"/>
    </location>
</feature>
<gene>
    <name evidence="2" type="ORF">BP5796_11227</name>
</gene>
<evidence type="ECO:0000256" key="1">
    <source>
        <dbReference type="SAM" id="MobiDB-lite"/>
    </source>
</evidence>
<accession>A0A3D8QHQ4</accession>
<sequence>MSVPSFFQVPQGPHCNPINIYFRGREEAYGKRPSPGLRKEKMEAFCKRLDKAGFLDADSPRSQIIAQSKNPRIKAFSKLLRQATSTRSDGERALMFRKLCHKVLDFRDLYDSGLASYASYAQFQDIFFPEPVDNMDQVGTPLAEDNMWQPRVATKVEAASSASADLSSISMKAPEQGDTSQTDGEVLNRATVNHASTSAFTPSTVIVEQSKWPQVGNRKRAASSEIHRSDIDEDIEENTSSSSNTEPSFKKVKASGVSSENSCLPSLQREYGNPELQCTTLEGNNRKRTQCVSRGRGSCEPGSKAAESFHAAALK</sequence>
<organism evidence="2 3">
    <name type="scientific">Coleophoma crateriformis</name>
    <dbReference type="NCBI Taxonomy" id="565419"/>
    <lineage>
        <taxon>Eukaryota</taxon>
        <taxon>Fungi</taxon>
        <taxon>Dikarya</taxon>
        <taxon>Ascomycota</taxon>
        <taxon>Pezizomycotina</taxon>
        <taxon>Leotiomycetes</taxon>
        <taxon>Helotiales</taxon>
        <taxon>Dermateaceae</taxon>
        <taxon>Coleophoma</taxon>
    </lineage>
</organism>
<dbReference type="Proteomes" id="UP000256328">
    <property type="component" value="Unassembled WGS sequence"/>
</dbReference>
<name>A0A3D8QHQ4_9HELO</name>
<comment type="caution">
    <text evidence="2">The sequence shown here is derived from an EMBL/GenBank/DDBJ whole genome shotgun (WGS) entry which is preliminary data.</text>
</comment>
<feature type="region of interest" description="Disordered" evidence="1">
    <location>
        <begin position="211"/>
        <end position="315"/>
    </location>
</feature>
<reference evidence="2 3" key="1">
    <citation type="journal article" date="2018" name="IMA Fungus">
        <title>IMA Genome-F 9: Draft genome sequence of Annulohypoxylon stygium, Aspergillus mulundensis, Berkeleyomyces basicola (syn. Thielaviopsis basicola), Ceratocystis smalleyi, two Cercospora beticola strains, Coleophoma cylindrospora, Fusarium fracticaudum, Phialophora cf. hyalina, and Morchella septimelata.</title>
        <authorList>
            <person name="Wingfield B.D."/>
            <person name="Bills G.F."/>
            <person name="Dong Y."/>
            <person name="Huang W."/>
            <person name="Nel W.J."/>
            <person name="Swalarsk-Parry B.S."/>
            <person name="Vaghefi N."/>
            <person name="Wilken P.M."/>
            <person name="An Z."/>
            <person name="de Beer Z.W."/>
            <person name="De Vos L."/>
            <person name="Chen L."/>
            <person name="Duong T.A."/>
            <person name="Gao Y."/>
            <person name="Hammerbacher A."/>
            <person name="Kikkert J.R."/>
            <person name="Li Y."/>
            <person name="Li H."/>
            <person name="Li K."/>
            <person name="Li Q."/>
            <person name="Liu X."/>
            <person name="Ma X."/>
            <person name="Naidoo K."/>
            <person name="Pethybridge S.J."/>
            <person name="Sun J."/>
            <person name="Steenkamp E.T."/>
            <person name="van der Nest M.A."/>
            <person name="van Wyk S."/>
            <person name="Wingfield M.J."/>
            <person name="Xiong C."/>
            <person name="Yue Q."/>
            <person name="Zhang X."/>
        </authorList>
    </citation>
    <scope>NUCLEOTIDE SEQUENCE [LARGE SCALE GENOMIC DNA]</scope>
    <source>
        <strain evidence="2 3">BP5796</strain>
    </source>
</reference>
<keyword evidence="3" id="KW-1185">Reference proteome</keyword>